<dbReference type="AlphaFoldDB" id="A0A4C1W1G1"/>
<dbReference type="EMBL" id="BGZK01000451">
    <property type="protein sequence ID" value="GBP44329.1"/>
    <property type="molecule type" value="Genomic_DNA"/>
</dbReference>
<reference evidence="1 2" key="1">
    <citation type="journal article" date="2019" name="Commun. Biol.">
        <title>The bagworm genome reveals a unique fibroin gene that provides high tensile strength.</title>
        <authorList>
            <person name="Kono N."/>
            <person name="Nakamura H."/>
            <person name="Ohtoshi R."/>
            <person name="Tomita M."/>
            <person name="Numata K."/>
            <person name="Arakawa K."/>
        </authorList>
    </citation>
    <scope>NUCLEOTIDE SEQUENCE [LARGE SCALE GENOMIC DNA]</scope>
</reference>
<comment type="caution">
    <text evidence="1">The sequence shown here is derived from an EMBL/GenBank/DDBJ whole genome shotgun (WGS) entry which is preliminary data.</text>
</comment>
<name>A0A4C1W1G1_EUMVA</name>
<accession>A0A4C1W1G1</accession>
<evidence type="ECO:0000313" key="2">
    <source>
        <dbReference type="Proteomes" id="UP000299102"/>
    </source>
</evidence>
<evidence type="ECO:0000313" key="1">
    <source>
        <dbReference type="EMBL" id="GBP44329.1"/>
    </source>
</evidence>
<organism evidence="1 2">
    <name type="scientific">Eumeta variegata</name>
    <name type="common">Bagworm moth</name>
    <name type="synonym">Eumeta japonica</name>
    <dbReference type="NCBI Taxonomy" id="151549"/>
    <lineage>
        <taxon>Eukaryota</taxon>
        <taxon>Metazoa</taxon>
        <taxon>Ecdysozoa</taxon>
        <taxon>Arthropoda</taxon>
        <taxon>Hexapoda</taxon>
        <taxon>Insecta</taxon>
        <taxon>Pterygota</taxon>
        <taxon>Neoptera</taxon>
        <taxon>Endopterygota</taxon>
        <taxon>Lepidoptera</taxon>
        <taxon>Glossata</taxon>
        <taxon>Ditrysia</taxon>
        <taxon>Tineoidea</taxon>
        <taxon>Psychidae</taxon>
        <taxon>Oiketicinae</taxon>
        <taxon>Eumeta</taxon>
    </lineage>
</organism>
<protein>
    <submittedName>
        <fullName evidence="1">Uncharacterized protein</fullName>
    </submittedName>
</protein>
<dbReference type="Proteomes" id="UP000299102">
    <property type="component" value="Unassembled WGS sequence"/>
</dbReference>
<proteinExistence type="predicted"/>
<gene>
    <name evidence="1" type="ORF">EVAR_31222_1</name>
</gene>
<keyword evidence="2" id="KW-1185">Reference proteome</keyword>
<sequence length="151" mass="16671">MIENSLITLSPVETRPGARGESCQGRSAGADYTLKCVSCDGLACVGFFSNGSKRTRLSLLLVASPLWSRSLADPGRVSIKLEVQTSRVLCWRVGRRPLEVLHPNELAVCELYFDWPTRMKILSTHYLLISDPSMRGRAHAPEQVTIPSEVS</sequence>